<proteinExistence type="predicted"/>
<name>A0AAD3XJC7_NEPGR</name>
<evidence type="ECO:0000313" key="1">
    <source>
        <dbReference type="EMBL" id="GMH06570.1"/>
    </source>
</evidence>
<accession>A0AAD3XJC7</accession>
<evidence type="ECO:0000313" key="2">
    <source>
        <dbReference type="Proteomes" id="UP001279734"/>
    </source>
</evidence>
<sequence length="144" mass="16398">MFLSNPLVLKGPIQRKRPRWYMPIPLLNVVSLVSPLALPLRQATMLWCLQGPPLGEAEDDGVLMGLLVKLDLFRRVWAVDFFGQGMSLPMEDPAPLPMEEDLSKGKAFAWGFGDKTEPWANELVYIVDRWKDQVLFFIEQVIGE</sequence>
<dbReference type="InterPro" id="IPR044211">
    <property type="entry name" value="PPH_chloroplastic"/>
</dbReference>
<dbReference type="GO" id="GO:0015996">
    <property type="term" value="P:chlorophyll catabolic process"/>
    <property type="evidence" value="ECO:0007669"/>
    <property type="project" value="InterPro"/>
</dbReference>
<dbReference type="AlphaFoldDB" id="A0AAD3XJC7"/>
<dbReference type="PANTHER" id="PTHR47280">
    <property type="entry name" value="PHEOPHYTINASE, CHLOROPLASTIC"/>
    <property type="match status" value="1"/>
</dbReference>
<dbReference type="GO" id="GO:0080124">
    <property type="term" value="F:pheophytinase activity"/>
    <property type="evidence" value="ECO:0007669"/>
    <property type="project" value="InterPro"/>
</dbReference>
<keyword evidence="2" id="KW-1185">Reference proteome</keyword>
<protein>
    <submittedName>
        <fullName evidence="1">Uncharacterized protein</fullName>
    </submittedName>
</protein>
<organism evidence="1 2">
    <name type="scientific">Nepenthes gracilis</name>
    <name type="common">Slender pitcher plant</name>
    <dbReference type="NCBI Taxonomy" id="150966"/>
    <lineage>
        <taxon>Eukaryota</taxon>
        <taxon>Viridiplantae</taxon>
        <taxon>Streptophyta</taxon>
        <taxon>Embryophyta</taxon>
        <taxon>Tracheophyta</taxon>
        <taxon>Spermatophyta</taxon>
        <taxon>Magnoliopsida</taxon>
        <taxon>eudicotyledons</taxon>
        <taxon>Gunneridae</taxon>
        <taxon>Pentapetalae</taxon>
        <taxon>Caryophyllales</taxon>
        <taxon>Nepenthaceae</taxon>
        <taxon>Nepenthes</taxon>
    </lineage>
</organism>
<gene>
    <name evidence="1" type="ORF">Nepgr_008410</name>
</gene>
<dbReference type="PANTHER" id="PTHR47280:SF1">
    <property type="entry name" value="PHEOPHYTINASE, CHLOROPLASTIC"/>
    <property type="match status" value="1"/>
</dbReference>
<comment type="caution">
    <text evidence="1">The sequence shown here is derived from an EMBL/GenBank/DDBJ whole genome shotgun (WGS) entry which is preliminary data.</text>
</comment>
<dbReference type="Proteomes" id="UP001279734">
    <property type="component" value="Unassembled WGS sequence"/>
</dbReference>
<reference evidence="1" key="1">
    <citation type="submission" date="2023-05" db="EMBL/GenBank/DDBJ databases">
        <title>Nepenthes gracilis genome sequencing.</title>
        <authorList>
            <person name="Fukushima K."/>
        </authorList>
    </citation>
    <scope>NUCLEOTIDE SEQUENCE</scope>
    <source>
        <strain evidence="1">SING2019-196</strain>
    </source>
</reference>
<dbReference type="GO" id="GO:0009507">
    <property type="term" value="C:chloroplast"/>
    <property type="evidence" value="ECO:0007669"/>
    <property type="project" value="TreeGrafter"/>
</dbReference>
<dbReference type="EMBL" id="BSYO01000006">
    <property type="protein sequence ID" value="GMH06570.1"/>
    <property type="molecule type" value="Genomic_DNA"/>
</dbReference>